<dbReference type="PANTHER" id="PTHR43138:SF1">
    <property type="entry name" value="N-ACETYLTRANSFERASE ACA1"/>
    <property type="match status" value="1"/>
</dbReference>
<dbReference type="Pfam" id="PF00583">
    <property type="entry name" value="Acetyltransf_1"/>
    <property type="match status" value="1"/>
</dbReference>
<feature type="domain" description="N-acetyltransferase" evidence="1">
    <location>
        <begin position="2"/>
        <end position="162"/>
    </location>
</feature>
<dbReference type="SUPFAM" id="SSF55729">
    <property type="entry name" value="Acyl-CoA N-acyltransferases (Nat)"/>
    <property type="match status" value="1"/>
</dbReference>
<sequence length="162" mass="18279">MREIRQAETADFEQIWPFFQEIVSAGETYTYPPDICKEDAQALWMTAPRKTFVVVEDGKILGSYYIKTNQSGGGSHICNCGYMVSASARGRGIASIMCEHSQMLARDLGYLAMQFNFVVSTNTEAVRLWQKMGFEIVGEIPRAFQHPRLGFVSALVMYKQLT</sequence>
<dbReference type="PANTHER" id="PTHR43138">
    <property type="entry name" value="ACETYLTRANSFERASE, GNAT FAMILY"/>
    <property type="match status" value="1"/>
</dbReference>
<dbReference type="RefSeq" id="WP_212676087.1">
    <property type="nucleotide sequence ID" value="NZ_JAGSPJ010000005.1"/>
</dbReference>
<evidence type="ECO:0000313" key="3">
    <source>
        <dbReference type="Proteomes" id="UP000678545"/>
    </source>
</evidence>
<accession>A0A941IG34</accession>
<keyword evidence="3" id="KW-1185">Reference proteome</keyword>
<comment type="caution">
    <text evidence="2">The sequence shown here is derived from an EMBL/GenBank/DDBJ whole genome shotgun (WGS) entry which is preliminary data.</text>
</comment>
<dbReference type="AlphaFoldDB" id="A0A941IG34"/>
<reference evidence="2" key="1">
    <citation type="submission" date="2021-04" db="EMBL/GenBank/DDBJ databases">
        <title>novel species isolated from subtropical streams in China.</title>
        <authorList>
            <person name="Lu H."/>
        </authorList>
    </citation>
    <scope>NUCLEOTIDE SEQUENCE</scope>
    <source>
        <strain evidence="2">FT137W</strain>
    </source>
</reference>
<dbReference type="InterPro" id="IPR000182">
    <property type="entry name" value="GNAT_dom"/>
</dbReference>
<dbReference type="Proteomes" id="UP000678545">
    <property type="component" value="Unassembled WGS sequence"/>
</dbReference>
<protein>
    <submittedName>
        <fullName evidence="2">GNAT family N-acetyltransferase</fullName>
    </submittedName>
</protein>
<dbReference type="GO" id="GO:0016747">
    <property type="term" value="F:acyltransferase activity, transferring groups other than amino-acyl groups"/>
    <property type="evidence" value="ECO:0007669"/>
    <property type="project" value="InterPro"/>
</dbReference>
<proteinExistence type="predicted"/>
<evidence type="ECO:0000313" key="2">
    <source>
        <dbReference type="EMBL" id="MBR7800972.1"/>
    </source>
</evidence>
<dbReference type="EMBL" id="JAGSPJ010000005">
    <property type="protein sequence ID" value="MBR7800972.1"/>
    <property type="molecule type" value="Genomic_DNA"/>
</dbReference>
<dbReference type="CDD" id="cd04301">
    <property type="entry name" value="NAT_SF"/>
    <property type="match status" value="1"/>
</dbReference>
<dbReference type="InterPro" id="IPR016181">
    <property type="entry name" value="Acyl_CoA_acyltransferase"/>
</dbReference>
<dbReference type="Gene3D" id="3.40.630.30">
    <property type="match status" value="1"/>
</dbReference>
<dbReference type="PROSITE" id="PS51186">
    <property type="entry name" value="GNAT"/>
    <property type="match status" value="1"/>
</dbReference>
<organism evidence="2 3">
    <name type="scientific">Undibacterium fentianense</name>
    <dbReference type="NCBI Taxonomy" id="2828728"/>
    <lineage>
        <taxon>Bacteria</taxon>
        <taxon>Pseudomonadati</taxon>
        <taxon>Pseudomonadota</taxon>
        <taxon>Betaproteobacteria</taxon>
        <taxon>Burkholderiales</taxon>
        <taxon>Oxalobacteraceae</taxon>
        <taxon>Undibacterium</taxon>
    </lineage>
</organism>
<evidence type="ECO:0000259" key="1">
    <source>
        <dbReference type="PROSITE" id="PS51186"/>
    </source>
</evidence>
<dbReference type="InterPro" id="IPR052742">
    <property type="entry name" value="Mito_N-acetyltransferase"/>
</dbReference>
<gene>
    <name evidence="2" type="ORF">KDM90_13265</name>
</gene>
<name>A0A941IG34_9BURK</name>